<dbReference type="EMBL" id="PNHK01000002">
    <property type="protein sequence ID" value="PMD05578.1"/>
    <property type="molecule type" value="Genomic_DNA"/>
</dbReference>
<gene>
    <name evidence="9" type="ORF">CJ199_06075</name>
</gene>
<dbReference type="NCBIfam" id="TIGR01430">
    <property type="entry name" value="aden_deam"/>
    <property type="match status" value="1"/>
</dbReference>
<dbReference type="RefSeq" id="WP_102238600.1">
    <property type="nucleotide sequence ID" value="NZ_PNHK01000002.1"/>
</dbReference>
<comment type="caution">
    <text evidence="9">The sequence shown here is derived from an EMBL/GenBank/DDBJ whole genome shotgun (WGS) entry which is preliminary data.</text>
</comment>
<dbReference type="GO" id="GO:0004000">
    <property type="term" value="F:adenosine deaminase activity"/>
    <property type="evidence" value="ECO:0007669"/>
    <property type="project" value="UniProtKB-ARBA"/>
</dbReference>
<keyword evidence="7" id="KW-0546">Nucleotide metabolism</keyword>
<evidence type="ECO:0000256" key="2">
    <source>
        <dbReference type="ARBA" id="ARBA00006676"/>
    </source>
</evidence>
<evidence type="ECO:0000313" key="10">
    <source>
        <dbReference type="Proteomes" id="UP000235598"/>
    </source>
</evidence>
<dbReference type="InterPro" id="IPR032466">
    <property type="entry name" value="Metal_Hydrolase"/>
</dbReference>
<evidence type="ECO:0000256" key="5">
    <source>
        <dbReference type="ARBA" id="ARBA00022801"/>
    </source>
</evidence>
<protein>
    <recommendedName>
        <fullName evidence="3">adenosine deaminase</fullName>
        <ecNumber evidence="3">3.5.4.4</ecNumber>
    </recommendedName>
</protein>
<evidence type="ECO:0000256" key="1">
    <source>
        <dbReference type="ARBA" id="ARBA00001947"/>
    </source>
</evidence>
<evidence type="ECO:0000256" key="3">
    <source>
        <dbReference type="ARBA" id="ARBA00012784"/>
    </source>
</evidence>
<dbReference type="GO" id="GO:0043103">
    <property type="term" value="P:hypoxanthine salvage"/>
    <property type="evidence" value="ECO:0007669"/>
    <property type="project" value="TreeGrafter"/>
</dbReference>
<dbReference type="GO" id="GO:0009117">
    <property type="term" value="P:nucleotide metabolic process"/>
    <property type="evidence" value="ECO:0007669"/>
    <property type="project" value="UniProtKB-KW"/>
</dbReference>
<evidence type="ECO:0000256" key="7">
    <source>
        <dbReference type="ARBA" id="ARBA00023080"/>
    </source>
</evidence>
<keyword evidence="5" id="KW-0378">Hydrolase</keyword>
<dbReference type="GO" id="GO:0006154">
    <property type="term" value="P:adenosine catabolic process"/>
    <property type="evidence" value="ECO:0007669"/>
    <property type="project" value="TreeGrafter"/>
</dbReference>
<dbReference type="Gene3D" id="3.20.20.140">
    <property type="entry name" value="Metal-dependent hydrolases"/>
    <property type="match status" value="1"/>
</dbReference>
<dbReference type="Pfam" id="PF00962">
    <property type="entry name" value="A_deaminase"/>
    <property type="match status" value="1"/>
</dbReference>
<dbReference type="SUPFAM" id="SSF51556">
    <property type="entry name" value="Metallo-dependent hydrolases"/>
    <property type="match status" value="1"/>
</dbReference>
<keyword evidence="6" id="KW-0862">Zinc</keyword>
<dbReference type="OrthoDB" id="9779574at2"/>
<dbReference type="AlphaFoldDB" id="A0A2N6VNH0"/>
<proteinExistence type="inferred from homology"/>
<feature type="domain" description="Adenosine deaminase" evidence="8">
    <location>
        <begin position="22"/>
        <end position="358"/>
    </location>
</feature>
<comment type="cofactor">
    <cofactor evidence="1">
        <name>Zn(2+)</name>
        <dbReference type="ChEBI" id="CHEBI:29105"/>
    </cofactor>
</comment>
<organism evidence="9 10">
    <name type="scientific">Brevibacterium paucivorans</name>
    <dbReference type="NCBI Taxonomy" id="170994"/>
    <lineage>
        <taxon>Bacteria</taxon>
        <taxon>Bacillati</taxon>
        <taxon>Actinomycetota</taxon>
        <taxon>Actinomycetes</taxon>
        <taxon>Micrococcales</taxon>
        <taxon>Brevibacteriaceae</taxon>
        <taxon>Brevibacterium</taxon>
    </lineage>
</organism>
<evidence type="ECO:0000259" key="8">
    <source>
        <dbReference type="Pfam" id="PF00962"/>
    </source>
</evidence>
<sequence length="368" mass="39484">MDTNLFPTPVGVDDRDPILELPKVSLHDHLDGGLRASTLIELADEAGFELPSGDPSDIRARILGASNSGSLERYLESFAWTVSVMQTADALTRVAREWVLDQAADGVFYAEARWAPEQHVQGDLDMDAAVEAVQAGLNEGTALVAEAGKFIRVGQILTAMRHAKNSVAVAELALRHRDNGVVGFDLAGAEAGNPPSAHLTACEALHAACFPMTIHAGEGAGVDSIFEAVQVCHTQRIGHGVRIVEDMDIIDGQGSLGDLSSWILDRQIPLELSPTSNIHTGAADSIETHPITGLKDLGFAVTINPDNRLMSGTSVSKEMRLLVDRAGWDQADLEWVTVNALNAAFLPLDVRERLLDELVIPGFARIEL</sequence>
<reference evidence="9 10" key="1">
    <citation type="submission" date="2017-09" db="EMBL/GenBank/DDBJ databases">
        <title>Bacterial strain isolated from the female urinary microbiota.</title>
        <authorList>
            <person name="Thomas-White K."/>
            <person name="Kumar N."/>
            <person name="Forster S."/>
            <person name="Putonti C."/>
            <person name="Lawley T."/>
            <person name="Wolfe A.J."/>
        </authorList>
    </citation>
    <scope>NUCLEOTIDE SEQUENCE [LARGE SCALE GENOMIC DNA]</scope>
    <source>
        <strain evidence="9 10">UMB1301</strain>
    </source>
</reference>
<dbReference type="Proteomes" id="UP000235598">
    <property type="component" value="Unassembled WGS sequence"/>
</dbReference>
<dbReference type="GO" id="GO:0005829">
    <property type="term" value="C:cytosol"/>
    <property type="evidence" value="ECO:0007669"/>
    <property type="project" value="TreeGrafter"/>
</dbReference>
<keyword evidence="4" id="KW-0479">Metal-binding</keyword>
<dbReference type="PANTHER" id="PTHR11409:SF43">
    <property type="entry name" value="ADENOSINE DEAMINASE"/>
    <property type="match status" value="1"/>
</dbReference>
<dbReference type="GO" id="GO:0046872">
    <property type="term" value="F:metal ion binding"/>
    <property type="evidence" value="ECO:0007669"/>
    <property type="project" value="UniProtKB-KW"/>
</dbReference>
<comment type="similarity">
    <text evidence="2">Belongs to the metallo-dependent hydrolases superfamily. Adenosine and AMP deaminases family.</text>
</comment>
<dbReference type="PANTHER" id="PTHR11409">
    <property type="entry name" value="ADENOSINE DEAMINASE"/>
    <property type="match status" value="1"/>
</dbReference>
<dbReference type="InterPro" id="IPR001365">
    <property type="entry name" value="A_deaminase_dom"/>
</dbReference>
<dbReference type="EC" id="3.5.4.4" evidence="3"/>
<evidence type="ECO:0000256" key="4">
    <source>
        <dbReference type="ARBA" id="ARBA00022723"/>
    </source>
</evidence>
<dbReference type="InterPro" id="IPR006330">
    <property type="entry name" value="Ado/ade_deaminase"/>
</dbReference>
<dbReference type="FunFam" id="3.20.20.140:FF:000020">
    <property type="entry name" value="Adenosine deaminase"/>
    <property type="match status" value="1"/>
</dbReference>
<name>A0A2N6VNH0_9MICO</name>
<dbReference type="NCBIfam" id="NF006847">
    <property type="entry name" value="PRK09358.1-2"/>
    <property type="match status" value="1"/>
</dbReference>
<accession>A0A2N6VNH0</accession>
<evidence type="ECO:0000256" key="6">
    <source>
        <dbReference type="ARBA" id="ARBA00022833"/>
    </source>
</evidence>
<dbReference type="GO" id="GO:0046103">
    <property type="term" value="P:inosine biosynthetic process"/>
    <property type="evidence" value="ECO:0007669"/>
    <property type="project" value="TreeGrafter"/>
</dbReference>
<evidence type="ECO:0000313" key="9">
    <source>
        <dbReference type="EMBL" id="PMD05578.1"/>
    </source>
</evidence>